<dbReference type="Proteomes" id="UP000580250">
    <property type="component" value="Unassembled WGS sequence"/>
</dbReference>
<protein>
    <submittedName>
        <fullName evidence="1">Uncharacterized protein</fullName>
    </submittedName>
</protein>
<dbReference type="EMBL" id="CAJEWN010000707">
    <property type="protein sequence ID" value="CAD2188671.1"/>
    <property type="molecule type" value="Genomic_DNA"/>
</dbReference>
<accession>A0A6V7WNS9</accession>
<gene>
    <name evidence="1" type="ORF">MENT_LOCUS41337</name>
</gene>
<dbReference type="AlphaFoldDB" id="A0A6V7WNS9"/>
<evidence type="ECO:0000313" key="1">
    <source>
        <dbReference type="EMBL" id="CAD2188671.1"/>
    </source>
</evidence>
<reference evidence="1 2" key="1">
    <citation type="submission" date="2020-08" db="EMBL/GenBank/DDBJ databases">
        <authorList>
            <person name="Koutsovoulos G."/>
            <person name="Danchin GJ E."/>
        </authorList>
    </citation>
    <scope>NUCLEOTIDE SEQUENCE [LARGE SCALE GENOMIC DNA]</scope>
</reference>
<name>A0A6V7WNS9_MELEN</name>
<dbReference type="OrthoDB" id="248495at2759"/>
<sequence length="75" mass="9284">MAKTIENDEKRFDFMRRQVNSLEDCMKDGPEKWKTIRSLVISSLKHFIRKNYKSDPRMLDFWYLMVNKKFFKLIF</sequence>
<organism evidence="1 2">
    <name type="scientific">Meloidogyne enterolobii</name>
    <name type="common">Root-knot nematode worm</name>
    <name type="synonym">Meloidogyne mayaguensis</name>
    <dbReference type="NCBI Taxonomy" id="390850"/>
    <lineage>
        <taxon>Eukaryota</taxon>
        <taxon>Metazoa</taxon>
        <taxon>Ecdysozoa</taxon>
        <taxon>Nematoda</taxon>
        <taxon>Chromadorea</taxon>
        <taxon>Rhabditida</taxon>
        <taxon>Tylenchina</taxon>
        <taxon>Tylenchomorpha</taxon>
        <taxon>Tylenchoidea</taxon>
        <taxon>Meloidogynidae</taxon>
        <taxon>Meloidogyninae</taxon>
        <taxon>Meloidogyne</taxon>
    </lineage>
</organism>
<evidence type="ECO:0000313" key="2">
    <source>
        <dbReference type="Proteomes" id="UP000580250"/>
    </source>
</evidence>
<comment type="caution">
    <text evidence="1">The sequence shown here is derived from an EMBL/GenBank/DDBJ whole genome shotgun (WGS) entry which is preliminary data.</text>
</comment>
<proteinExistence type="predicted"/>